<reference evidence="2 3" key="1">
    <citation type="submission" date="2020-10" db="EMBL/GenBank/DDBJ databases">
        <authorList>
            <person name="Peeters C."/>
        </authorList>
    </citation>
    <scope>NUCLEOTIDE SEQUENCE [LARGE SCALE GENOMIC DNA]</scope>
    <source>
        <strain evidence="2 3">LMG 27952</strain>
    </source>
</reference>
<dbReference type="EMBL" id="CAJHCQ010000001">
    <property type="protein sequence ID" value="CAD6509533.1"/>
    <property type="molecule type" value="Genomic_DNA"/>
</dbReference>
<sequence length="658" mass="72524">MHLNRWSANSMNYRLRTLQILIALVFGALLCLHFWDFIWTQSVDLAHHYVLVTRLTEFGDLPFATDPSLGEMRVYPRLSHRFAAGLGRLWGSPLAGMQIVVLVSMVVLWAAIGWMLWSQPSRQARRSTLNILLALFIGGYLLRLDLWGREIVGNYFYAQFVAQAAALLALAIVLTLAQAGWSRFVVYGLLIAGIFGIELIHLLPAVELLGFLGLLVVFDQLWQSRRWAVRGLAASAAFLVAALLAVVANPVFKAMASISENDGVLRLTFIPNHFALLALVLATAISSVFGIWYWLRLKDPVRQRELLAIKYFALLGLSISTLCLLQMAALEIGRGSEYACRKYAFGLWTVLLVNVSLLLARGARPKDESKSGLQVTTRIFDCSAVGLLVVVAAFATFPGRKYLSLQDLMSTERRLESVKASAPAIPEGTSAYAIQLPGEPPLIDYLFSLGVFKSARSANTINILQNQDLTLSTRIGLIVTAKDKSRYDLPECRLHSTDPVFALIDGTCYVKTFPERKFCRGEMHLTDSELTQGFSSPEEQGSWTDGKESAFHCQMPDHATDYPESVRISGFAFVPGSHIQHVSVSVNGAEAKEFVFDSLKPDTSIVVAVPKGGGSTIQIKFFLPNAVSPSEMGLSPDSRKLGFYVKSIQLLKGDGQPI</sequence>
<proteinExistence type="predicted"/>
<feature type="transmembrane region" description="Helical" evidence="1">
    <location>
        <begin position="184"/>
        <end position="202"/>
    </location>
</feature>
<accession>A0ABM8N9C3</accession>
<feature type="transmembrane region" description="Helical" evidence="1">
    <location>
        <begin position="156"/>
        <end position="177"/>
    </location>
</feature>
<feature type="transmembrane region" description="Helical" evidence="1">
    <location>
        <begin position="20"/>
        <end position="39"/>
    </location>
</feature>
<keyword evidence="1" id="KW-0812">Transmembrane</keyword>
<feature type="transmembrane region" description="Helical" evidence="1">
    <location>
        <begin position="272"/>
        <end position="295"/>
    </location>
</feature>
<organism evidence="2 3">
    <name type="scientific">Paraburkholderia hiiakae</name>
    <dbReference type="NCBI Taxonomy" id="1081782"/>
    <lineage>
        <taxon>Bacteria</taxon>
        <taxon>Pseudomonadati</taxon>
        <taxon>Pseudomonadota</taxon>
        <taxon>Betaproteobacteria</taxon>
        <taxon>Burkholderiales</taxon>
        <taxon>Burkholderiaceae</taxon>
        <taxon>Paraburkholderia</taxon>
    </lineage>
</organism>
<feature type="transmembrane region" description="Helical" evidence="1">
    <location>
        <begin position="95"/>
        <end position="116"/>
    </location>
</feature>
<feature type="transmembrane region" description="Helical" evidence="1">
    <location>
        <begin position="307"/>
        <end position="330"/>
    </location>
</feature>
<evidence type="ECO:0000256" key="1">
    <source>
        <dbReference type="SAM" id="Phobius"/>
    </source>
</evidence>
<feature type="transmembrane region" description="Helical" evidence="1">
    <location>
        <begin position="231"/>
        <end position="252"/>
    </location>
</feature>
<name>A0ABM8N9C3_9BURK</name>
<feature type="transmembrane region" description="Helical" evidence="1">
    <location>
        <begin position="379"/>
        <end position="397"/>
    </location>
</feature>
<evidence type="ECO:0000313" key="2">
    <source>
        <dbReference type="EMBL" id="CAD6509533.1"/>
    </source>
</evidence>
<comment type="caution">
    <text evidence="2">The sequence shown here is derived from an EMBL/GenBank/DDBJ whole genome shotgun (WGS) entry which is preliminary data.</text>
</comment>
<gene>
    <name evidence="2" type="ORF">LMG27952_00286</name>
</gene>
<dbReference type="Proteomes" id="UP000656319">
    <property type="component" value="Unassembled WGS sequence"/>
</dbReference>
<evidence type="ECO:0000313" key="3">
    <source>
        <dbReference type="Proteomes" id="UP000656319"/>
    </source>
</evidence>
<keyword evidence="1" id="KW-1133">Transmembrane helix</keyword>
<keyword evidence="1" id="KW-0472">Membrane</keyword>
<feature type="transmembrane region" description="Helical" evidence="1">
    <location>
        <begin position="342"/>
        <end position="359"/>
    </location>
</feature>
<protein>
    <submittedName>
        <fullName evidence="2">Uncharacterized protein</fullName>
    </submittedName>
</protein>
<keyword evidence="3" id="KW-1185">Reference proteome</keyword>